<dbReference type="Pfam" id="PF08909">
    <property type="entry name" value="DUF1854"/>
    <property type="match status" value="1"/>
</dbReference>
<name>A0A2G9YB14_9BACT</name>
<protein>
    <recommendedName>
        <fullName evidence="1">DUF1854 domain-containing protein</fullName>
    </recommendedName>
</protein>
<evidence type="ECO:0000313" key="3">
    <source>
        <dbReference type="Proteomes" id="UP000230392"/>
    </source>
</evidence>
<feature type="non-terminal residue" evidence="2">
    <location>
        <position position="1"/>
    </location>
</feature>
<evidence type="ECO:0000259" key="1">
    <source>
        <dbReference type="Pfam" id="PF08909"/>
    </source>
</evidence>
<reference evidence="2 3" key="1">
    <citation type="submission" date="2017-09" db="EMBL/GenBank/DDBJ databases">
        <title>Depth-based differentiation of microbial function through sediment-hosted aquifers and enrichment of novel symbionts in the deep terrestrial subsurface.</title>
        <authorList>
            <person name="Probst A.J."/>
            <person name="Ladd B."/>
            <person name="Jarett J.K."/>
            <person name="Geller-Mcgrath D.E."/>
            <person name="Sieber C.M."/>
            <person name="Emerson J.B."/>
            <person name="Anantharaman K."/>
            <person name="Thomas B.C."/>
            <person name="Malmstrom R."/>
            <person name="Stieglmeier M."/>
            <person name="Klingl A."/>
            <person name="Woyke T."/>
            <person name="Ryan C.M."/>
            <person name="Banfield J.F."/>
        </authorList>
    </citation>
    <scope>NUCLEOTIDE SEQUENCE [LARGE SCALE GENOMIC DNA]</scope>
    <source>
        <strain evidence="2">CG23_combo_of_CG06-09_8_20_14_all_48_7</strain>
    </source>
</reference>
<dbReference type="EMBL" id="PCRF01000115">
    <property type="protein sequence ID" value="PIP16408.1"/>
    <property type="molecule type" value="Genomic_DNA"/>
</dbReference>
<feature type="domain" description="DUF1854" evidence="1">
    <location>
        <begin position="6"/>
        <end position="139"/>
    </location>
</feature>
<comment type="caution">
    <text evidence="2">The sequence shown here is derived from an EMBL/GenBank/DDBJ whole genome shotgun (WGS) entry which is preliminary data.</text>
</comment>
<evidence type="ECO:0000313" key="2">
    <source>
        <dbReference type="EMBL" id="PIP16408.1"/>
    </source>
</evidence>
<sequence>GDPKVYRGIFAVLCFPVTSPYQFVSLRYFDEKGLEKEVGIIKDPSDFPPEARKLLAGSLAKYYFEFEVIRVLAVTHRYGLLMFDVVTDHGPRQFEMRWRGDRAQDYGEKGKVLFDVFDCRYIIRDVDRLPLEDRELFTRYIYW</sequence>
<organism evidence="2 3">
    <name type="scientific">bacterium (Candidatus Ratteibacteria) CG23_combo_of_CG06-09_8_20_14_all_48_7</name>
    <dbReference type="NCBI Taxonomy" id="2014292"/>
    <lineage>
        <taxon>Bacteria</taxon>
        <taxon>Candidatus Ratteibacteria</taxon>
    </lineage>
</organism>
<proteinExistence type="predicted"/>
<dbReference type="AlphaFoldDB" id="A0A2G9YB14"/>
<dbReference type="Proteomes" id="UP000230392">
    <property type="component" value="Unassembled WGS sequence"/>
</dbReference>
<dbReference type="InterPro" id="IPR015005">
    <property type="entry name" value="DUF1854"/>
</dbReference>
<accession>A0A2G9YB14</accession>
<gene>
    <name evidence="2" type="ORF">COX46_02415</name>
</gene>